<keyword evidence="8" id="KW-0375">Hydrogen ion transport</keyword>
<protein>
    <recommendedName>
        <fullName evidence="4">Flagellum-specific ATP synthase</fullName>
        <ecNumber evidence="3">7.1.2.2</ecNumber>
    </recommendedName>
</protein>
<evidence type="ECO:0000256" key="9">
    <source>
        <dbReference type="ARBA" id="ARBA00022795"/>
    </source>
</evidence>
<dbReference type="InterPro" id="IPR003593">
    <property type="entry name" value="AAA+_ATPase"/>
</dbReference>
<dbReference type="GO" id="GO:0046933">
    <property type="term" value="F:proton-transporting ATP synthase activity, rotational mechanism"/>
    <property type="evidence" value="ECO:0007669"/>
    <property type="project" value="TreeGrafter"/>
</dbReference>
<evidence type="ECO:0000256" key="7">
    <source>
        <dbReference type="ARBA" id="ARBA00022741"/>
    </source>
</evidence>
<dbReference type="Gene3D" id="3.40.50.12240">
    <property type="match status" value="1"/>
</dbReference>
<evidence type="ECO:0000256" key="4">
    <source>
        <dbReference type="ARBA" id="ARBA00020580"/>
    </source>
</evidence>
<evidence type="ECO:0000256" key="2">
    <source>
        <dbReference type="ARBA" id="ARBA00008936"/>
    </source>
</evidence>
<dbReference type="PROSITE" id="PS00152">
    <property type="entry name" value="ATPASE_ALPHA_BETA"/>
    <property type="match status" value="1"/>
</dbReference>
<evidence type="ECO:0000256" key="3">
    <source>
        <dbReference type="ARBA" id="ARBA00012473"/>
    </source>
</evidence>
<dbReference type="GO" id="GO:0044781">
    <property type="term" value="P:bacterial-type flagellum organization"/>
    <property type="evidence" value="ECO:0007669"/>
    <property type="project" value="UniProtKB-KW"/>
</dbReference>
<keyword evidence="14" id="KW-1006">Bacterial flagellum protein export</keyword>
<keyword evidence="10" id="KW-0067">ATP-binding</keyword>
<keyword evidence="19" id="KW-1185">Reference proteome</keyword>
<evidence type="ECO:0000256" key="14">
    <source>
        <dbReference type="ARBA" id="ARBA00023225"/>
    </source>
</evidence>
<keyword evidence="12" id="KW-1278">Translocase</keyword>
<keyword evidence="5" id="KW-0813">Transport</keyword>
<dbReference type="GO" id="GO:0016887">
    <property type="term" value="F:ATP hydrolysis activity"/>
    <property type="evidence" value="ECO:0007669"/>
    <property type="project" value="InterPro"/>
</dbReference>
<gene>
    <name evidence="18" type="ORF">SAMN02745129_2099</name>
</gene>
<dbReference type="InterPro" id="IPR027417">
    <property type="entry name" value="P-loop_NTPase"/>
</dbReference>
<keyword evidence="13" id="KW-0406">Ion transport</keyword>
<dbReference type="GO" id="GO:0030257">
    <property type="term" value="C:type III protein secretion system complex"/>
    <property type="evidence" value="ECO:0007669"/>
    <property type="project" value="InterPro"/>
</dbReference>
<dbReference type="SMART" id="SM00382">
    <property type="entry name" value="AAA"/>
    <property type="match status" value="1"/>
</dbReference>
<evidence type="ECO:0000256" key="12">
    <source>
        <dbReference type="ARBA" id="ARBA00022967"/>
    </source>
</evidence>
<dbReference type="FunFam" id="3.40.50.12240:FF:000002">
    <property type="entry name" value="Flagellum-specific ATP synthase FliI"/>
    <property type="match status" value="1"/>
</dbReference>
<dbReference type="SUPFAM" id="SSF52540">
    <property type="entry name" value="P-loop containing nucleoside triphosphate hydrolases"/>
    <property type="match status" value="1"/>
</dbReference>
<dbReference type="PANTHER" id="PTHR15184">
    <property type="entry name" value="ATP SYNTHASE"/>
    <property type="match status" value="1"/>
</dbReference>
<dbReference type="GO" id="GO:0030254">
    <property type="term" value="P:protein secretion by the type III secretion system"/>
    <property type="evidence" value="ECO:0007669"/>
    <property type="project" value="InterPro"/>
</dbReference>
<keyword evidence="15" id="KW-0066">ATP synthesis</keyword>
<dbReference type="PANTHER" id="PTHR15184:SF81">
    <property type="entry name" value="FLAGELLUM-SPECIFIC ATP SYNTHASE"/>
    <property type="match status" value="1"/>
</dbReference>
<evidence type="ECO:0000256" key="16">
    <source>
        <dbReference type="ARBA" id="ARBA00034006"/>
    </source>
</evidence>
<keyword evidence="7" id="KW-0547">Nucleotide-binding</keyword>
<evidence type="ECO:0000256" key="10">
    <source>
        <dbReference type="ARBA" id="ARBA00022840"/>
    </source>
</evidence>
<dbReference type="InterPro" id="IPR020003">
    <property type="entry name" value="ATPase_a/bsu_AS"/>
</dbReference>
<dbReference type="EC" id="7.1.2.2" evidence="3"/>
<keyword evidence="11" id="KW-0653">Protein transport</keyword>
<dbReference type="GO" id="GO:0005737">
    <property type="term" value="C:cytoplasm"/>
    <property type="evidence" value="ECO:0007669"/>
    <property type="project" value="UniProtKB-SubCell"/>
</dbReference>
<dbReference type="GO" id="GO:0008564">
    <property type="term" value="F:protein-exporting ATPase activity"/>
    <property type="evidence" value="ECO:0007669"/>
    <property type="project" value="UniProtKB-EC"/>
</dbReference>
<dbReference type="NCBIfam" id="TIGR01026">
    <property type="entry name" value="fliI_yscN"/>
    <property type="match status" value="1"/>
</dbReference>
<comment type="similarity">
    <text evidence="2">Belongs to the ATPase alpha/beta chains family.</text>
</comment>
<feature type="domain" description="AAA+ ATPase" evidence="17">
    <location>
        <begin position="156"/>
        <end position="339"/>
    </location>
</feature>
<evidence type="ECO:0000256" key="1">
    <source>
        <dbReference type="ARBA" id="ARBA00004496"/>
    </source>
</evidence>
<dbReference type="GO" id="GO:0005524">
    <property type="term" value="F:ATP binding"/>
    <property type="evidence" value="ECO:0007669"/>
    <property type="project" value="UniProtKB-KW"/>
</dbReference>
<name>A0A1M5TDS0_9GAMM</name>
<evidence type="ECO:0000313" key="19">
    <source>
        <dbReference type="Proteomes" id="UP000184268"/>
    </source>
</evidence>
<evidence type="ECO:0000256" key="15">
    <source>
        <dbReference type="ARBA" id="ARBA00023310"/>
    </source>
</evidence>
<comment type="subcellular location">
    <subcellularLocation>
        <location evidence="1">Cytoplasm</location>
    </subcellularLocation>
</comment>
<dbReference type="InterPro" id="IPR005714">
    <property type="entry name" value="ATPase_T3SS_FliI/YscN"/>
</dbReference>
<dbReference type="Pfam" id="PF00006">
    <property type="entry name" value="ATP-synt_ab"/>
    <property type="match status" value="1"/>
</dbReference>
<comment type="catalytic activity">
    <reaction evidence="16">
        <text>ATP + H2O + cellular proteinSide 1 = ADP + phosphate + cellular proteinSide 2.</text>
        <dbReference type="EC" id="7.4.2.8"/>
    </reaction>
</comment>
<keyword evidence="6" id="KW-0963">Cytoplasm</keyword>
<proteinExistence type="inferred from homology"/>
<evidence type="ECO:0000256" key="6">
    <source>
        <dbReference type="ARBA" id="ARBA00022490"/>
    </source>
</evidence>
<organism evidence="18 19">
    <name type="scientific">Ferrimonas marina</name>
    <dbReference type="NCBI Taxonomy" id="299255"/>
    <lineage>
        <taxon>Bacteria</taxon>
        <taxon>Pseudomonadati</taxon>
        <taxon>Pseudomonadota</taxon>
        <taxon>Gammaproteobacteria</taxon>
        <taxon>Alteromonadales</taxon>
        <taxon>Ferrimonadaceae</taxon>
        <taxon>Ferrimonas</taxon>
    </lineage>
</organism>
<dbReference type="STRING" id="299255.SAMN02745129_2099"/>
<sequence length="441" mass="47112">MLDRFARASIKLGVTPPATQVGRLSSTSGMVLRVSGVQGTIGSRYLLKAGCSRVPADLVAFTDGQASLLPIAYVGGLRQGGEVELVQEQASVLVGQGLLGRVVDCQCHPIDDLGVIGVEGPARLVSAPISPLKRGVIDEPLDVGVRAINGLMTIGKGQRVGLFAGTGVGKSVLLSMMAKNTAADIVVIGLIGERGREVKEFVERTLSPEARKRSVIVAAPADEPPLARLQAAQTCTAIAEWFRDRGHNVLMIMDSLTRFAQAQREVALSLGEPPASKGYPPSVFSMIPQLVERAGKMGAGGSITAIYTVLTENDDPNDPVADAARGVLDGHILLSREMAAQGVYPAIDVPNSLSRVMPDVTAPNYLDQAVTIRRLYADYINNRDLIQVGAYKHGTDANVDLSIAAHPELIEFIRQRPDEPVSVSESQERISQLSQKYRLRQ</sequence>
<dbReference type="CDD" id="cd01136">
    <property type="entry name" value="ATPase_flagellum-secretory_path_III"/>
    <property type="match status" value="1"/>
</dbReference>
<dbReference type="InterPro" id="IPR000194">
    <property type="entry name" value="ATPase_F1/V1/A1_a/bsu_nucl-bd"/>
</dbReference>
<keyword evidence="9" id="KW-1005">Bacterial flagellum biogenesis</keyword>
<dbReference type="Pfam" id="PF18269">
    <property type="entry name" value="T3SS_ATPase_C"/>
    <property type="match status" value="1"/>
</dbReference>
<dbReference type="Proteomes" id="UP000184268">
    <property type="component" value="Unassembled WGS sequence"/>
</dbReference>
<accession>A0A1M5TDS0</accession>
<dbReference type="AlphaFoldDB" id="A0A1M5TDS0"/>
<evidence type="ECO:0000259" key="17">
    <source>
        <dbReference type="SMART" id="SM00382"/>
    </source>
</evidence>
<dbReference type="InterPro" id="IPR050053">
    <property type="entry name" value="ATPase_alpha/beta_chains"/>
</dbReference>
<reference evidence="18 19" key="1">
    <citation type="submission" date="2016-11" db="EMBL/GenBank/DDBJ databases">
        <authorList>
            <person name="Jaros S."/>
            <person name="Januszkiewicz K."/>
            <person name="Wedrychowicz H."/>
        </authorList>
    </citation>
    <scope>NUCLEOTIDE SEQUENCE [LARGE SCALE GENOMIC DNA]</scope>
    <source>
        <strain evidence="18 19">DSM 16917</strain>
    </source>
</reference>
<evidence type="ECO:0000256" key="11">
    <source>
        <dbReference type="ARBA" id="ARBA00022927"/>
    </source>
</evidence>
<evidence type="ECO:0000256" key="13">
    <source>
        <dbReference type="ARBA" id="ARBA00023065"/>
    </source>
</evidence>
<evidence type="ECO:0000256" key="8">
    <source>
        <dbReference type="ARBA" id="ARBA00022781"/>
    </source>
</evidence>
<dbReference type="InterPro" id="IPR040627">
    <property type="entry name" value="T3SS_ATPase_C"/>
</dbReference>
<evidence type="ECO:0000313" key="18">
    <source>
        <dbReference type="EMBL" id="SHH48854.1"/>
    </source>
</evidence>
<dbReference type="EMBL" id="FQXG01000003">
    <property type="protein sequence ID" value="SHH48854.1"/>
    <property type="molecule type" value="Genomic_DNA"/>
</dbReference>
<evidence type="ECO:0000256" key="5">
    <source>
        <dbReference type="ARBA" id="ARBA00022448"/>
    </source>
</evidence>